<dbReference type="InterPro" id="IPR001647">
    <property type="entry name" value="HTH_TetR"/>
</dbReference>
<accession>A0A4V2F5T3</accession>
<organism evidence="6 7">
    <name type="scientific">Aquimarina brevivitae</name>
    <dbReference type="NCBI Taxonomy" id="323412"/>
    <lineage>
        <taxon>Bacteria</taxon>
        <taxon>Pseudomonadati</taxon>
        <taxon>Bacteroidota</taxon>
        <taxon>Flavobacteriia</taxon>
        <taxon>Flavobacteriales</taxon>
        <taxon>Flavobacteriaceae</taxon>
        <taxon>Aquimarina</taxon>
    </lineage>
</organism>
<keyword evidence="1" id="KW-0805">Transcription regulation</keyword>
<feature type="domain" description="HTH tetR-type" evidence="5">
    <location>
        <begin position="6"/>
        <end position="66"/>
    </location>
</feature>
<protein>
    <submittedName>
        <fullName evidence="6">TetR family transcriptional regulator</fullName>
    </submittedName>
</protein>
<dbReference type="Proteomes" id="UP000292262">
    <property type="component" value="Unassembled WGS sequence"/>
</dbReference>
<proteinExistence type="predicted"/>
<keyword evidence="7" id="KW-1185">Reference proteome</keyword>
<evidence type="ECO:0000256" key="1">
    <source>
        <dbReference type="ARBA" id="ARBA00023015"/>
    </source>
</evidence>
<dbReference type="SUPFAM" id="SSF48498">
    <property type="entry name" value="Tetracyclin repressor-like, C-terminal domain"/>
    <property type="match status" value="1"/>
</dbReference>
<dbReference type="Pfam" id="PF16925">
    <property type="entry name" value="TetR_C_13"/>
    <property type="match status" value="1"/>
</dbReference>
<evidence type="ECO:0000313" key="6">
    <source>
        <dbReference type="EMBL" id="RZS93919.1"/>
    </source>
</evidence>
<keyword evidence="2 4" id="KW-0238">DNA-binding</keyword>
<dbReference type="AlphaFoldDB" id="A0A4V2F5T3"/>
<dbReference type="Pfam" id="PF00440">
    <property type="entry name" value="TetR_N"/>
    <property type="match status" value="1"/>
</dbReference>
<evidence type="ECO:0000313" key="7">
    <source>
        <dbReference type="Proteomes" id="UP000292262"/>
    </source>
</evidence>
<dbReference type="PANTHER" id="PTHR47506">
    <property type="entry name" value="TRANSCRIPTIONAL REGULATORY PROTEIN"/>
    <property type="match status" value="1"/>
</dbReference>
<gene>
    <name evidence="6" type="ORF">EV197_2500</name>
</gene>
<reference evidence="6 7" key="1">
    <citation type="submission" date="2019-02" db="EMBL/GenBank/DDBJ databases">
        <title>Genomic Encyclopedia of Type Strains, Phase IV (KMG-IV): sequencing the most valuable type-strain genomes for metagenomic binning, comparative biology and taxonomic classification.</title>
        <authorList>
            <person name="Goeker M."/>
        </authorList>
    </citation>
    <scope>NUCLEOTIDE SEQUENCE [LARGE SCALE GENOMIC DNA]</scope>
    <source>
        <strain evidence="6 7">DSM 17196</strain>
    </source>
</reference>
<dbReference type="SUPFAM" id="SSF46689">
    <property type="entry name" value="Homeodomain-like"/>
    <property type="match status" value="1"/>
</dbReference>
<dbReference type="PRINTS" id="PR00455">
    <property type="entry name" value="HTHTETR"/>
</dbReference>
<keyword evidence="3" id="KW-0804">Transcription</keyword>
<comment type="caution">
    <text evidence="6">The sequence shown here is derived from an EMBL/GenBank/DDBJ whole genome shotgun (WGS) entry which is preliminary data.</text>
</comment>
<dbReference type="OrthoDB" id="9795242at2"/>
<evidence type="ECO:0000256" key="4">
    <source>
        <dbReference type="PROSITE-ProRule" id="PRU00335"/>
    </source>
</evidence>
<dbReference type="InterPro" id="IPR011075">
    <property type="entry name" value="TetR_C"/>
</dbReference>
<evidence type="ECO:0000256" key="2">
    <source>
        <dbReference type="ARBA" id="ARBA00023125"/>
    </source>
</evidence>
<dbReference type="EMBL" id="SGXE01000002">
    <property type="protein sequence ID" value="RZS93919.1"/>
    <property type="molecule type" value="Genomic_DNA"/>
</dbReference>
<dbReference type="GO" id="GO:0003677">
    <property type="term" value="F:DNA binding"/>
    <property type="evidence" value="ECO:0007669"/>
    <property type="project" value="UniProtKB-UniRule"/>
</dbReference>
<name>A0A4V2F5T3_9FLAO</name>
<evidence type="ECO:0000256" key="3">
    <source>
        <dbReference type="ARBA" id="ARBA00023163"/>
    </source>
</evidence>
<feature type="DNA-binding region" description="H-T-H motif" evidence="4">
    <location>
        <begin position="29"/>
        <end position="48"/>
    </location>
</feature>
<dbReference type="PANTHER" id="PTHR47506:SF1">
    <property type="entry name" value="HTH-TYPE TRANSCRIPTIONAL REGULATOR YJDC"/>
    <property type="match status" value="1"/>
</dbReference>
<sequence>MPKEATFSRKEVLQKASAVFHQKGYNGTSMQDLVDSTGLNRSSIYNSFGSKLQLFLEALAFYQSSNNARMNKSLLGHHNASDTIKAVFELYLQDILADKDKKGCLLVNCKSEMANQEANVQSFLENNQERTLAMLEDIVYNGQMERVFNETQSASDYALYLYASLQGLRMTGILHQNEQQLRTLINTILKVIH</sequence>
<dbReference type="Gene3D" id="1.10.357.10">
    <property type="entry name" value="Tetracycline Repressor, domain 2"/>
    <property type="match status" value="1"/>
</dbReference>
<dbReference type="InterPro" id="IPR036271">
    <property type="entry name" value="Tet_transcr_reg_TetR-rel_C_sf"/>
</dbReference>
<dbReference type="InterPro" id="IPR009057">
    <property type="entry name" value="Homeodomain-like_sf"/>
</dbReference>
<evidence type="ECO:0000259" key="5">
    <source>
        <dbReference type="PROSITE" id="PS50977"/>
    </source>
</evidence>
<dbReference type="RefSeq" id="WP_130287021.1">
    <property type="nucleotide sequence ID" value="NZ_SGXE01000002.1"/>
</dbReference>
<dbReference type="PROSITE" id="PS50977">
    <property type="entry name" value="HTH_TETR_2"/>
    <property type="match status" value="1"/>
</dbReference>